<gene>
    <name evidence="1" type="ORF">LCGC14_0232450</name>
</gene>
<proteinExistence type="predicted"/>
<comment type="caution">
    <text evidence="1">The sequence shown here is derived from an EMBL/GenBank/DDBJ whole genome shotgun (WGS) entry which is preliminary data.</text>
</comment>
<reference evidence="1" key="1">
    <citation type="journal article" date="2015" name="Nature">
        <title>Complex archaea that bridge the gap between prokaryotes and eukaryotes.</title>
        <authorList>
            <person name="Spang A."/>
            <person name="Saw J.H."/>
            <person name="Jorgensen S.L."/>
            <person name="Zaremba-Niedzwiedzka K."/>
            <person name="Martijn J."/>
            <person name="Lind A.E."/>
            <person name="van Eijk R."/>
            <person name="Schleper C."/>
            <person name="Guy L."/>
            <person name="Ettema T.J."/>
        </authorList>
    </citation>
    <scope>NUCLEOTIDE SEQUENCE</scope>
</reference>
<sequence length="79" mass="8926">MRSDYYAEVNDLWVVVIPRPGKVWNRIGPWVKHSCRCSASFRYASLNSEVYPGMGIVSILGAFAELGEALVLRNNYNAF</sequence>
<protein>
    <submittedName>
        <fullName evidence="1">Uncharacterized protein</fullName>
    </submittedName>
</protein>
<evidence type="ECO:0000313" key="1">
    <source>
        <dbReference type="EMBL" id="KKN90129.1"/>
    </source>
</evidence>
<dbReference type="EMBL" id="LAZR01000113">
    <property type="protein sequence ID" value="KKN90129.1"/>
    <property type="molecule type" value="Genomic_DNA"/>
</dbReference>
<organism evidence="1">
    <name type="scientific">marine sediment metagenome</name>
    <dbReference type="NCBI Taxonomy" id="412755"/>
    <lineage>
        <taxon>unclassified sequences</taxon>
        <taxon>metagenomes</taxon>
        <taxon>ecological metagenomes</taxon>
    </lineage>
</organism>
<name>A0A0F9UEN1_9ZZZZ</name>
<accession>A0A0F9UEN1</accession>
<dbReference type="AlphaFoldDB" id="A0A0F9UEN1"/>